<evidence type="ECO:0000256" key="1">
    <source>
        <dbReference type="ARBA" id="ARBA00023172"/>
    </source>
</evidence>
<dbReference type="InterPro" id="IPR011010">
    <property type="entry name" value="DNA_brk_join_enz"/>
</dbReference>
<reference evidence="3" key="1">
    <citation type="journal article" date="2014" name="Front. Microbiol.">
        <title>High frequency of phylogenetically diverse reductive dehalogenase-homologous genes in deep subseafloor sedimentary metagenomes.</title>
        <authorList>
            <person name="Kawai M."/>
            <person name="Futagami T."/>
            <person name="Toyoda A."/>
            <person name="Takaki Y."/>
            <person name="Nishi S."/>
            <person name="Hori S."/>
            <person name="Arai W."/>
            <person name="Tsubouchi T."/>
            <person name="Morono Y."/>
            <person name="Uchiyama I."/>
            <person name="Ito T."/>
            <person name="Fujiyama A."/>
            <person name="Inagaki F."/>
            <person name="Takami H."/>
        </authorList>
    </citation>
    <scope>NUCLEOTIDE SEQUENCE</scope>
    <source>
        <strain evidence="3">Expedition CK06-06</strain>
    </source>
</reference>
<sequence length="152" mass="17095">MQDSGFVVAAAEGIRKFQLNIQIITQRLLMIKTINDAEIDKLVSAALKQSPRDFTMISLALFTGLRVCELVGLYIEDVAPFGDVSTILTVPQRIGKNSKKREIPMNHDTINLIKSFFLFKIDNTEPTTPSSSLFVSRNAHRPLSTRDFQRIV</sequence>
<dbReference type="GO" id="GO:0006310">
    <property type="term" value="P:DNA recombination"/>
    <property type="evidence" value="ECO:0007669"/>
    <property type="project" value="UniProtKB-KW"/>
</dbReference>
<dbReference type="PROSITE" id="PS51898">
    <property type="entry name" value="TYR_RECOMBINASE"/>
    <property type="match status" value="1"/>
</dbReference>
<evidence type="ECO:0000259" key="2">
    <source>
        <dbReference type="PROSITE" id="PS51898"/>
    </source>
</evidence>
<dbReference type="GO" id="GO:0015074">
    <property type="term" value="P:DNA integration"/>
    <property type="evidence" value="ECO:0007669"/>
    <property type="project" value="InterPro"/>
</dbReference>
<comment type="caution">
    <text evidence="3">The sequence shown here is derived from an EMBL/GenBank/DDBJ whole genome shotgun (WGS) entry which is preliminary data.</text>
</comment>
<name>X1VB23_9ZZZZ</name>
<dbReference type="AlphaFoldDB" id="X1VB23"/>
<evidence type="ECO:0000313" key="3">
    <source>
        <dbReference type="EMBL" id="GAJ14142.1"/>
    </source>
</evidence>
<dbReference type="InterPro" id="IPR002104">
    <property type="entry name" value="Integrase_catalytic"/>
</dbReference>
<dbReference type="EMBL" id="BARW01033853">
    <property type="protein sequence ID" value="GAJ14142.1"/>
    <property type="molecule type" value="Genomic_DNA"/>
</dbReference>
<proteinExistence type="predicted"/>
<dbReference type="GO" id="GO:0003677">
    <property type="term" value="F:DNA binding"/>
    <property type="evidence" value="ECO:0007669"/>
    <property type="project" value="InterPro"/>
</dbReference>
<protein>
    <recommendedName>
        <fullName evidence="2">Tyr recombinase domain-containing protein</fullName>
    </recommendedName>
</protein>
<dbReference type="Pfam" id="PF00589">
    <property type="entry name" value="Phage_integrase"/>
    <property type="match status" value="1"/>
</dbReference>
<keyword evidence="1" id="KW-0233">DNA recombination</keyword>
<dbReference type="SUPFAM" id="SSF56349">
    <property type="entry name" value="DNA breaking-rejoining enzymes"/>
    <property type="match status" value="1"/>
</dbReference>
<dbReference type="CDD" id="cd00397">
    <property type="entry name" value="DNA_BRE_C"/>
    <property type="match status" value="1"/>
</dbReference>
<dbReference type="InterPro" id="IPR013762">
    <property type="entry name" value="Integrase-like_cat_sf"/>
</dbReference>
<gene>
    <name evidence="3" type="ORF">S12H4_53219</name>
</gene>
<feature type="domain" description="Tyr recombinase" evidence="2">
    <location>
        <begin position="29"/>
        <end position="152"/>
    </location>
</feature>
<organism evidence="3">
    <name type="scientific">marine sediment metagenome</name>
    <dbReference type="NCBI Taxonomy" id="412755"/>
    <lineage>
        <taxon>unclassified sequences</taxon>
        <taxon>metagenomes</taxon>
        <taxon>ecological metagenomes</taxon>
    </lineage>
</organism>
<feature type="non-terminal residue" evidence="3">
    <location>
        <position position="152"/>
    </location>
</feature>
<dbReference type="Gene3D" id="1.10.443.10">
    <property type="entry name" value="Intergrase catalytic core"/>
    <property type="match status" value="1"/>
</dbReference>
<accession>X1VB23</accession>